<keyword evidence="4" id="KW-0418">Kinase</keyword>
<feature type="domain" description="Protein kinase" evidence="6">
    <location>
        <begin position="1"/>
        <end position="200"/>
    </location>
</feature>
<gene>
    <name evidence="7" type="ORF">HYH03_016014</name>
</gene>
<evidence type="ECO:0000313" key="8">
    <source>
        <dbReference type="Proteomes" id="UP000612055"/>
    </source>
</evidence>
<accession>A0A835XM00</accession>
<dbReference type="InterPro" id="IPR050660">
    <property type="entry name" value="NEK_Ser/Thr_kinase"/>
</dbReference>
<evidence type="ECO:0000256" key="1">
    <source>
        <dbReference type="ARBA" id="ARBA00012513"/>
    </source>
</evidence>
<organism evidence="7 8">
    <name type="scientific">Edaphochlamys debaryana</name>
    <dbReference type="NCBI Taxonomy" id="47281"/>
    <lineage>
        <taxon>Eukaryota</taxon>
        <taxon>Viridiplantae</taxon>
        <taxon>Chlorophyta</taxon>
        <taxon>core chlorophytes</taxon>
        <taxon>Chlorophyceae</taxon>
        <taxon>CS clade</taxon>
        <taxon>Chlamydomonadales</taxon>
        <taxon>Chlamydomonadales incertae sedis</taxon>
        <taxon>Edaphochlamys</taxon>
    </lineage>
</organism>
<reference evidence="7" key="1">
    <citation type="journal article" date="2020" name="bioRxiv">
        <title>Comparative genomics of Chlamydomonas.</title>
        <authorList>
            <person name="Craig R.J."/>
            <person name="Hasan A.R."/>
            <person name="Ness R.W."/>
            <person name="Keightley P.D."/>
        </authorList>
    </citation>
    <scope>NUCLEOTIDE SEQUENCE</scope>
    <source>
        <strain evidence="7">CCAP 11/70</strain>
    </source>
</reference>
<keyword evidence="5" id="KW-0067">ATP-binding</keyword>
<dbReference type="PROSITE" id="PS00108">
    <property type="entry name" value="PROTEIN_KINASE_ST"/>
    <property type="match status" value="1"/>
</dbReference>
<protein>
    <recommendedName>
        <fullName evidence="1">non-specific serine/threonine protein kinase</fullName>
        <ecNumber evidence="1">2.7.11.1</ecNumber>
    </recommendedName>
</protein>
<keyword evidence="3" id="KW-0547">Nucleotide-binding</keyword>
<keyword evidence="8" id="KW-1185">Reference proteome</keyword>
<dbReference type="GO" id="GO:0004674">
    <property type="term" value="F:protein serine/threonine kinase activity"/>
    <property type="evidence" value="ECO:0007669"/>
    <property type="project" value="UniProtKB-EC"/>
</dbReference>
<evidence type="ECO:0000256" key="3">
    <source>
        <dbReference type="ARBA" id="ARBA00022741"/>
    </source>
</evidence>
<evidence type="ECO:0000259" key="6">
    <source>
        <dbReference type="PROSITE" id="PS50011"/>
    </source>
</evidence>
<dbReference type="Gene3D" id="1.10.510.10">
    <property type="entry name" value="Transferase(Phosphotransferase) domain 1"/>
    <property type="match status" value="1"/>
</dbReference>
<dbReference type="EC" id="2.7.11.1" evidence="1"/>
<dbReference type="InterPro" id="IPR000719">
    <property type="entry name" value="Prot_kinase_dom"/>
</dbReference>
<dbReference type="SMART" id="SM00220">
    <property type="entry name" value="S_TKc"/>
    <property type="match status" value="1"/>
</dbReference>
<dbReference type="GO" id="GO:0005524">
    <property type="term" value="F:ATP binding"/>
    <property type="evidence" value="ECO:0007669"/>
    <property type="project" value="UniProtKB-KW"/>
</dbReference>
<dbReference type="PANTHER" id="PTHR43671:SF13">
    <property type="entry name" value="SERINE_THREONINE-PROTEIN KINASE NEK2"/>
    <property type="match status" value="1"/>
</dbReference>
<evidence type="ECO:0000313" key="7">
    <source>
        <dbReference type="EMBL" id="KAG2485228.1"/>
    </source>
</evidence>
<dbReference type="AlphaFoldDB" id="A0A835XM00"/>
<dbReference type="SUPFAM" id="SSF56112">
    <property type="entry name" value="Protein kinase-like (PK-like)"/>
    <property type="match status" value="1"/>
</dbReference>
<dbReference type="Proteomes" id="UP000612055">
    <property type="component" value="Unassembled WGS sequence"/>
</dbReference>
<dbReference type="PANTHER" id="PTHR43671">
    <property type="entry name" value="SERINE/THREONINE-PROTEIN KINASE NEK"/>
    <property type="match status" value="1"/>
</dbReference>
<proteinExistence type="predicted"/>
<dbReference type="Pfam" id="PF00069">
    <property type="entry name" value="Pkinase"/>
    <property type="match status" value="1"/>
</dbReference>
<evidence type="ECO:0000256" key="5">
    <source>
        <dbReference type="ARBA" id="ARBA00022840"/>
    </source>
</evidence>
<dbReference type="EMBL" id="JAEHOE010000133">
    <property type="protein sequence ID" value="KAG2485228.1"/>
    <property type="molecule type" value="Genomic_DNA"/>
</dbReference>
<dbReference type="PROSITE" id="PS50011">
    <property type="entry name" value="PROTEIN_KINASE_DOM"/>
    <property type="match status" value="1"/>
</dbReference>
<sequence>MDDGSPRDAVMKVLHRLNTVADHEREVAALEAVRGCPYVVQMYGSGWRDGRCCIVMERARGVPLEELLLEAGKARGRRSRTVLPYPQIARLARQLLTAVEAMAARGLLHGDLKPANIMYDQGTGDITIVDLGCVCWQGPEGLSHYAGTPGFMSLEMEAVLYDRPCEYRPCLQSDVAAVGCILCAATAFADNTGMGVGVRD</sequence>
<evidence type="ECO:0000256" key="4">
    <source>
        <dbReference type="ARBA" id="ARBA00022777"/>
    </source>
</evidence>
<dbReference type="Gene3D" id="6.10.140.2120">
    <property type="match status" value="1"/>
</dbReference>
<name>A0A835XM00_9CHLO</name>
<evidence type="ECO:0000256" key="2">
    <source>
        <dbReference type="ARBA" id="ARBA00022679"/>
    </source>
</evidence>
<comment type="caution">
    <text evidence="7">The sequence shown here is derived from an EMBL/GenBank/DDBJ whole genome shotgun (WGS) entry which is preliminary data.</text>
</comment>
<dbReference type="InterPro" id="IPR011009">
    <property type="entry name" value="Kinase-like_dom_sf"/>
</dbReference>
<dbReference type="InterPro" id="IPR008271">
    <property type="entry name" value="Ser/Thr_kinase_AS"/>
</dbReference>
<keyword evidence="2" id="KW-0808">Transferase</keyword>
<dbReference type="OrthoDB" id="549060at2759"/>